<dbReference type="EC" id="2.1.1.100" evidence="3 10"/>
<evidence type="ECO:0000256" key="6">
    <source>
        <dbReference type="ARBA" id="ARBA00022691"/>
    </source>
</evidence>
<feature type="transmembrane region" description="Helical" evidence="10">
    <location>
        <begin position="143"/>
        <end position="168"/>
    </location>
</feature>
<dbReference type="PANTHER" id="PTHR12714:SF9">
    <property type="entry name" value="PROTEIN-S-ISOPRENYLCYSTEINE O-METHYLTRANSFERASE"/>
    <property type="match status" value="1"/>
</dbReference>
<keyword evidence="4 10" id="KW-0489">Methyltransferase</keyword>
<dbReference type="STRING" id="796925.A0A137P3Y7"/>
<keyword evidence="8 10" id="KW-1133">Transmembrane helix</keyword>
<dbReference type="GO" id="GO:0032259">
    <property type="term" value="P:methylation"/>
    <property type="evidence" value="ECO:0007669"/>
    <property type="project" value="UniProtKB-KW"/>
</dbReference>
<dbReference type="GO" id="GO:0031139">
    <property type="term" value="P:positive regulation of conjugation with cellular fusion"/>
    <property type="evidence" value="ECO:0007669"/>
    <property type="project" value="EnsemblFungi"/>
</dbReference>
<dbReference type="GO" id="GO:0005637">
    <property type="term" value="C:nuclear inner membrane"/>
    <property type="evidence" value="ECO:0007669"/>
    <property type="project" value="EnsemblFungi"/>
</dbReference>
<proteinExistence type="inferred from homology"/>
<feature type="transmembrane region" description="Helical" evidence="10">
    <location>
        <begin position="82"/>
        <end position="100"/>
    </location>
</feature>
<protein>
    <recommendedName>
        <fullName evidence="3 10">Protein-S-isoprenylcysteine O-methyltransferase</fullName>
        <ecNumber evidence="3 10">2.1.1.100</ecNumber>
    </recommendedName>
</protein>
<evidence type="ECO:0000313" key="11">
    <source>
        <dbReference type="EMBL" id="KXN69614.1"/>
    </source>
</evidence>
<evidence type="ECO:0000256" key="2">
    <source>
        <dbReference type="ARBA" id="ARBA00009140"/>
    </source>
</evidence>
<dbReference type="EMBL" id="KQ964529">
    <property type="protein sequence ID" value="KXN69614.1"/>
    <property type="molecule type" value="Genomic_DNA"/>
</dbReference>
<dbReference type="PANTHER" id="PTHR12714">
    <property type="entry name" value="PROTEIN-S ISOPRENYLCYSTEINE O-METHYLTRANSFERASE"/>
    <property type="match status" value="1"/>
</dbReference>
<organism evidence="11 12">
    <name type="scientific">Conidiobolus coronatus (strain ATCC 28846 / CBS 209.66 / NRRL 28638)</name>
    <name type="common">Delacroixia coronata</name>
    <dbReference type="NCBI Taxonomy" id="796925"/>
    <lineage>
        <taxon>Eukaryota</taxon>
        <taxon>Fungi</taxon>
        <taxon>Fungi incertae sedis</taxon>
        <taxon>Zoopagomycota</taxon>
        <taxon>Entomophthoromycotina</taxon>
        <taxon>Entomophthoromycetes</taxon>
        <taxon>Entomophthorales</taxon>
        <taxon>Ancylistaceae</taxon>
        <taxon>Conidiobolus</taxon>
    </lineage>
</organism>
<evidence type="ECO:0000256" key="9">
    <source>
        <dbReference type="ARBA" id="ARBA00023136"/>
    </source>
</evidence>
<dbReference type="Pfam" id="PF04140">
    <property type="entry name" value="ICMT"/>
    <property type="match status" value="1"/>
</dbReference>
<dbReference type="Gene3D" id="1.20.120.1630">
    <property type="match status" value="1"/>
</dbReference>
<dbReference type="OrthoDB" id="422086at2759"/>
<keyword evidence="10" id="KW-0256">Endoplasmic reticulum</keyword>
<comment type="similarity">
    <text evidence="2 10">Belongs to the class VI-like SAM-binding methyltransferase superfamily. Isoprenylcysteine carboxyl methyltransferase family.</text>
</comment>
<keyword evidence="5" id="KW-0808">Transferase</keyword>
<comment type="catalytic activity">
    <reaction evidence="10">
        <text>[protein]-C-terminal S-[(2E,6E)-farnesyl]-L-cysteine + S-adenosyl-L-methionine = [protein]-C-terminal S-[(2E,6E)-farnesyl]-L-cysteine methyl ester + S-adenosyl-L-homocysteine</text>
        <dbReference type="Rhea" id="RHEA:21672"/>
        <dbReference type="Rhea" id="RHEA-COMP:12125"/>
        <dbReference type="Rhea" id="RHEA-COMP:12126"/>
        <dbReference type="ChEBI" id="CHEBI:57856"/>
        <dbReference type="ChEBI" id="CHEBI:59789"/>
        <dbReference type="ChEBI" id="CHEBI:90510"/>
        <dbReference type="ChEBI" id="CHEBI:90511"/>
        <dbReference type="EC" id="2.1.1.100"/>
    </reaction>
</comment>
<evidence type="ECO:0000256" key="1">
    <source>
        <dbReference type="ARBA" id="ARBA00004141"/>
    </source>
</evidence>
<name>A0A137P3Y7_CONC2</name>
<feature type="transmembrane region" description="Helical" evidence="10">
    <location>
        <begin position="18"/>
        <end position="36"/>
    </location>
</feature>
<dbReference type="GO" id="GO:0004671">
    <property type="term" value="F:protein C-terminal S-isoprenylcysteine carboxyl O-methyltransferase activity"/>
    <property type="evidence" value="ECO:0007669"/>
    <property type="project" value="UniProtKB-EC"/>
</dbReference>
<dbReference type="InterPro" id="IPR007269">
    <property type="entry name" value="ICMT_MeTrfase"/>
</dbReference>
<evidence type="ECO:0000256" key="5">
    <source>
        <dbReference type="ARBA" id="ARBA00022679"/>
    </source>
</evidence>
<comment type="subcellular location">
    <subcellularLocation>
        <location evidence="10">Endoplasmic reticulum membrane</location>
        <topology evidence="10">Multi-pass membrane protein</topology>
    </subcellularLocation>
    <subcellularLocation>
        <location evidence="1">Membrane</location>
        <topology evidence="1">Multi-pass membrane protein</topology>
    </subcellularLocation>
</comment>
<feature type="transmembrane region" description="Helical" evidence="10">
    <location>
        <begin position="56"/>
        <end position="75"/>
    </location>
</feature>
<sequence>MLGFGLATVLFSESYKTLGLYIISLGVFHFSEYFVTAIFNPDRVKLGSFMYDPVPGYHYAIGFSILEWFLTRWILPQWVWSYFAIIQFIGFIMVIFGHYFRSGAMIEASTSFNHYVQYKKADDHALITSGVYQYSRHPSYFGFFYWCIGNQLLCFNPISASAFSFVLYKFFSERIEVEERYLVSFFGKEYEDYRSKVPTRLPFIN</sequence>
<dbReference type="GO" id="GO:0005789">
    <property type="term" value="C:endoplasmic reticulum membrane"/>
    <property type="evidence" value="ECO:0007669"/>
    <property type="project" value="UniProtKB-SubCell"/>
</dbReference>
<evidence type="ECO:0000256" key="3">
    <source>
        <dbReference type="ARBA" id="ARBA00012151"/>
    </source>
</evidence>
<evidence type="ECO:0000313" key="12">
    <source>
        <dbReference type="Proteomes" id="UP000070444"/>
    </source>
</evidence>
<keyword evidence="6 10" id="KW-0949">S-adenosyl-L-methionine</keyword>
<accession>A0A137P3Y7</accession>
<evidence type="ECO:0000256" key="10">
    <source>
        <dbReference type="RuleBase" id="RU362022"/>
    </source>
</evidence>
<evidence type="ECO:0000256" key="8">
    <source>
        <dbReference type="ARBA" id="ARBA00022989"/>
    </source>
</evidence>
<dbReference type="Proteomes" id="UP000070444">
    <property type="component" value="Unassembled WGS sequence"/>
</dbReference>
<keyword evidence="9 10" id="KW-0472">Membrane</keyword>
<dbReference type="GO" id="GO:0007323">
    <property type="term" value="P:peptide pheromone maturation"/>
    <property type="evidence" value="ECO:0007669"/>
    <property type="project" value="EnsemblFungi"/>
</dbReference>
<evidence type="ECO:0000256" key="7">
    <source>
        <dbReference type="ARBA" id="ARBA00022692"/>
    </source>
</evidence>
<dbReference type="AlphaFoldDB" id="A0A137P3Y7"/>
<evidence type="ECO:0000256" key="4">
    <source>
        <dbReference type="ARBA" id="ARBA00022603"/>
    </source>
</evidence>
<keyword evidence="7 10" id="KW-0812">Transmembrane</keyword>
<gene>
    <name evidence="11" type="ORF">CONCODRAFT_40439</name>
</gene>
<dbReference type="OMA" id="GMVPQVW"/>
<keyword evidence="12" id="KW-1185">Reference proteome</keyword>
<dbReference type="PROSITE" id="PS51564">
    <property type="entry name" value="SAM_ICMT"/>
    <property type="match status" value="1"/>
</dbReference>
<dbReference type="InterPro" id="IPR025770">
    <property type="entry name" value="PPMT_MeTrfase"/>
</dbReference>
<reference evidence="11 12" key="1">
    <citation type="journal article" date="2015" name="Genome Biol. Evol.">
        <title>Phylogenomic analyses indicate that early fungi evolved digesting cell walls of algal ancestors of land plants.</title>
        <authorList>
            <person name="Chang Y."/>
            <person name="Wang S."/>
            <person name="Sekimoto S."/>
            <person name="Aerts A.L."/>
            <person name="Choi C."/>
            <person name="Clum A."/>
            <person name="LaButti K.M."/>
            <person name="Lindquist E.A."/>
            <person name="Yee Ngan C."/>
            <person name="Ohm R.A."/>
            <person name="Salamov A.A."/>
            <person name="Grigoriev I.V."/>
            <person name="Spatafora J.W."/>
            <person name="Berbee M.L."/>
        </authorList>
    </citation>
    <scope>NUCLEOTIDE SEQUENCE [LARGE SCALE GENOMIC DNA]</scope>
    <source>
        <strain evidence="11 12">NRRL 28638</strain>
    </source>
</reference>